<sequence>MNLKIAAMAKRILLVGILMIISCAELWAQDNIHFTDFYISAGYRNQPYSQLNQNLSGSGYQTFNENTGILGAGISYVNQGPLGYFVESEFNLNRKQFSNDEVNYRYLPIHVTGGIQYYVGNCQNKDFRVYPKLGVFYGTTSLDLIAKNVNADFDQNLMGNMNTSFLYQRNYGINFSLNADKLLGAFLKPTTQIGVYSRMGIQVGYMWNIISSDTKLRRNFNSDLRKDFEISNAPEFDPSTFYVKLNFAIGKFEKMKER</sequence>
<evidence type="ECO:0008006" key="3">
    <source>
        <dbReference type="Google" id="ProtNLM"/>
    </source>
</evidence>
<comment type="caution">
    <text evidence="1">The sequence shown here is derived from an EMBL/GenBank/DDBJ whole genome shotgun (WGS) entry which is preliminary data.</text>
</comment>
<dbReference type="PROSITE" id="PS51257">
    <property type="entry name" value="PROKAR_LIPOPROTEIN"/>
    <property type="match status" value="1"/>
</dbReference>
<reference evidence="1 2" key="1">
    <citation type="submission" date="2024-09" db="EMBL/GenBank/DDBJ databases">
        <authorList>
            <person name="Sun Q."/>
            <person name="Mori K."/>
        </authorList>
    </citation>
    <scope>NUCLEOTIDE SEQUENCE [LARGE SCALE GENOMIC DNA]</scope>
    <source>
        <strain evidence="1 2">CECT 7682</strain>
    </source>
</reference>
<keyword evidence="2" id="KW-1185">Reference proteome</keyword>
<evidence type="ECO:0000313" key="2">
    <source>
        <dbReference type="Proteomes" id="UP001589654"/>
    </source>
</evidence>
<accession>A0ABV5J7E8</accession>
<gene>
    <name evidence="1" type="ORF">ACFFUR_13065</name>
</gene>
<dbReference type="RefSeq" id="WP_290247487.1">
    <property type="nucleotide sequence ID" value="NZ_JAUFQT010000001.1"/>
</dbReference>
<proteinExistence type="predicted"/>
<dbReference type="Proteomes" id="UP001589654">
    <property type="component" value="Unassembled WGS sequence"/>
</dbReference>
<evidence type="ECO:0000313" key="1">
    <source>
        <dbReference type="EMBL" id="MFB9212739.1"/>
    </source>
</evidence>
<organism evidence="1 2">
    <name type="scientific">Echinicola jeungdonensis</name>
    <dbReference type="NCBI Taxonomy" id="709343"/>
    <lineage>
        <taxon>Bacteria</taxon>
        <taxon>Pseudomonadati</taxon>
        <taxon>Bacteroidota</taxon>
        <taxon>Cytophagia</taxon>
        <taxon>Cytophagales</taxon>
        <taxon>Cyclobacteriaceae</taxon>
        <taxon>Echinicola</taxon>
    </lineage>
</organism>
<protein>
    <recommendedName>
        <fullName evidence="3">Outer membrane protein beta-barrel domain-containing protein</fullName>
    </recommendedName>
</protein>
<name>A0ABV5J7E8_9BACT</name>
<dbReference type="EMBL" id="JBHMEW010000063">
    <property type="protein sequence ID" value="MFB9212739.1"/>
    <property type="molecule type" value="Genomic_DNA"/>
</dbReference>